<evidence type="ECO:0000259" key="2">
    <source>
        <dbReference type="PROSITE" id="PS50089"/>
    </source>
</evidence>
<keyword evidence="4" id="KW-1185">Reference proteome</keyword>
<dbReference type="Proteomes" id="UP000016922">
    <property type="component" value="Unassembled WGS sequence"/>
</dbReference>
<dbReference type="RefSeq" id="XP_008082692.1">
    <property type="nucleotide sequence ID" value="XM_008084501.1"/>
</dbReference>
<dbReference type="GO" id="GO:0008270">
    <property type="term" value="F:zinc ion binding"/>
    <property type="evidence" value="ECO:0007669"/>
    <property type="project" value="UniProtKB-KW"/>
</dbReference>
<keyword evidence="1" id="KW-0479">Metal-binding</keyword>
<name>S3CZJ7_GLAL2</name>
<dbReference type="InterPro" id="IPR001841">
    <property type="entry name" value="Znf_RING"/>
</dbReference>
<evidence type="ECO:0000256" key="1">
    <source>
        <dbReference type="PROSITE-ProRule" id="PRU00175"/>
    </source>
</evidence>
<dbReference type="SUPFAM" id="SSF57850">
    <property type="entry name" value="RING/U-box"/>
    <property type="match status" value="1"/>
</dbReference>
<dbReference type="AlphaFoldDB" id="S3CZJ7"/>
<proteinExistence type="predicted"/>
<dbReference type="PROSITE" id="PS50089">
    <property type="entry name" value="ZF_RING_2"/>
    <property type="match status" value="1"/>
</dbReference>
<evidence type="ECO:0000313" key="3">
    <source>
        <dbReference type="EMBL" id="EPE30299.1"/>
    </source>
</evidence>
<dbReference type="HOGENOM" id="CLU_690883_0_0_1"/>
<dbReference type="Gene3D" id="3.30.40.10">
    <property type="entry name" value="Zinc/RING finger domain, C3HC4 (zinc finger)"/>
    <property type="match status" value="1"/>
</dbReference>
<dbReference type="GeneID" id="19472062"/>
<keyword evidence="1" id="KW-0863">Zinc-finger</keyword>
<gene>
    <name evidence="3" type="ORF">GLAREA_13022</name>
</gene>
<evidence type="ECO:0000313" key="4">
    <source>
        <dbReference type="Proteomes" id="UP000016922"/>
    </source>
</evidence>
<dbReference type="InterPro" id="IPR013083">
    <property type="entry name" value="Znf_RING/FYVE/PHD"/>
</dbReference>
<reference evidence="3 4" key="1">
    <citation type="journal article" date="2013" name="BMC Genomics">
        <title>Genomics-driven discovery of the pneumocandin biosynthetic gene cluster in the fungus Glarea lozoyensis.</title>
        <authorList>
            <person name="Chen L."/>
            <person name="Yue Q."/>
            <person name="Zhang X."/>
            <person name="Xiang M."/>
            <person name="Wang C."/>
            <person name="Li S."/>
            <person name="Che Y."/>
            <person name="Ortiz-Lopez F.J."/>
            <person name="Bills G.F."/>
            <person name="Liu X."/>
            <person name="An Z."/>
        </authorList>
    </citation>
    <scope>NUCLEOTIDE SEQUENCE [LARGE SCALE GENOMIC DNA]</scope>
    <source>
        <strain evidence="4">ATCC 20868 / MF5171</strain>
    </source>
</reference>
<sequence>MATGSQENYSSLDRTITTNQELGMYELVNTPSIENPDMFSQSRIDATENSKDSECLVCLETYSEQRPMLKLQFCPHKMCKICFIRMTKYQGIQMVDGDKWADCPFCREMLEAELRWTILPTFKLNFYHDFLSGSYSNSLGSNKDGLIGINSDNQGVIVKNTVAVEMRQDGEYTETVWKREMYLRMTSCPDCTNSCANSMNCSTAEATRHSKMVRDFFGFLAGNIPRDSTRRVTRMRQLDIVNDWTPGSRHTEAGEPMLIETWYQHGFQRKMGQTHDPEGPSCSGQPTTTYYEWVRWTTKVRERYYRATLLPVKLYIEQRLEEDIEDDKHLLKVFIEIQKVIAMCCPEVQQLSDLKTFVESKGLRTSNTRLVLDPQKVFPTVVEEPDEDLGFGRNWVRRPRMIVQASAAFLIRQLQNLGARTPEEQNPDTISLDIESCPHQPLTKYVSPWYTQLEDLHRAKFF</sequence>
<protein>
    <submittedName>
        <fullName evidence="3">RING/U-box</fullName>
    </submittedName>
</protein>
<feature type="domain" description="RING-type" evidence="2">
    <location>
        <begin position="55"/>
        <end position="107"/>
    </location>
</feature>
<organism evidence="3 4">
    <name type="scientific">Glarea lozoyensis (strain ATCC 20868 / MF5171)</name>
    <dbReference type="NCBI Taxonomy" id="1116229"/>
    <lineage>
        <taxon>Eukaryota</taxon>
        <taxon>Fungi</taxon>
        <taxon>Dikarya</taxon>
        <taxon>Ascomycota</taxon>
        <taxon>Pezizomycotina</taxon>
        <taxon>Leotiomycetes</taxon>
        <taxon>Helotiales</taxon>
        <taxon>Helotiaceae</taxon>
        <taxon>Glarea</taxon>
    </lineage>
</organism>
<dbReference type="KEGG" id="glz:GLAREA_13022"/>
<dbReference type="EMBL" id="KE145364">
    <property type="protein sequence ID" value="EPE30299.1"/>
    <property type="molecule type" value="Genomic_DNA"/>
</dbReference>
<accession>S3CZJ7</accession>
<keyword evidence="1" id="KW-0862">Zinc</keyword>